<accession>A0A2K9LUF4</accession>
<dbReference type="OrthoDB" id="389745at2"/>
<gene>
    <name evidence="2" type="ORF">SMONO_v1c04280</name>
</gene>
<feature type="transmembrane region" description="Helical" evidence="1">
    <location>
        <begin position="108"/>
        <end position="132"/>
    </location>
</feature>
<dbReference type="EMBL" id="CP025543">
    <property type="protein sequence ID" value="AUM62677.1"/>
    <property type="molecule type" value="Genomic_DNA"/>
</dbReference>
<reference evidence="2 3" key="1">
    <citation type="submission" date="2017-12" db="EMBL/GenBank/DDBJ databases">
        <title>Complete genome sequence of Spiroplasma monobiae MQ-1 (ATCC 33825).</title>
        <authorList>
            <person name="Tsai Y.-M."/>
            <person name="Lo W.-S."/>
            <person name="Wu P.-S."/>
            <person name="Cho S.-T."/>
            <person name="Kuo C.-H."/>
        </authorList>
    </citation>
    <scope>NUCLEOTIDE SEQUENCE [LARGE SCALE GENOMIC DNA]</scope>
    <source>
        <strain evidence="2 3">MQ-1</strain>
    </source>
</reference>
<keyword evidence="3" id="KW-1185">Reference proteome</keyword>
<dbReference type="Proteomes" id="UP000234790">
    <property type="component" value="Chromosome"/>
</dbReference>
<sequence>MKKSKNFDTYTKLFLSGVFIVTIFDLALVLSISIRSVIYAIEGKWLIIAIQALPLVFFSTLLIFETKLLIKFFKNLKKAKQEDEFEKYIRAHDLTIKDNMKGYKKEMIFVYLSSSFIVLFGGIGVIPLVFLLKGEKAYKIWSKDK</sequence>
<keyword evidence="1" id="KW-0472">Membrane</keyword>
<proteinExistence type="predicted"/>
<organism evidence="2 3">
    <name type="scientific">Spiroplasma monobiae MQ-1</name>
    <dbReference type="NCBI Taxonomy" id="1336748"/>
    <lineage>
        <taxon>Bacteria</taxon>
        <taxon>Bacillati</taxon>
        <taxon>Mycoplasmatota</taxon>
        <taxon>Mollicutes</taxon>
        <taxon>Entomoplasmatales</taxon>
        <taxon>Spiroplasmataceae</taxon>
        <taxon>Spiroplasma</taxon>
    </lineage>
</organism>
<feature type="transmembrane region" description="Helical" evidence="1">
    <location>
        <begin position="45"/>
        <end position="64"/>
    </location>
</feature>
<evidence type="ECO:0000313" key="2">
    <source>
        <dbReference type="EMBL" id="AUM62677.1"/>
    </source>
</evidence>
<feature type="transmembrane region" description="Helical" evidence="1">
    <location>
        <begin position="12"/>
        <end position="33"/>
    </location>
</feature>
<name>A0A2K9LUF4_SPISQ</name>
<keyword evidence="1" id="KW-1133">Transmembrane helix</keyword>
<evidence type="ECO:0008006" key="4">
    <source>
        <dbReference type="Google" id="ProtNLM"/>
    </source>
</evidence>
<dbReference type="AlphaFoldDB" id="A0A2K9LUF4"/>
<evidence type="ECO:0000256" key="1">
    <source>
        <dbReference type="SAM" id="Phobius"/>
    </source>
</evidence>
<evidence type="ECO:0000313" key="3">
    <source>
        <dbReference type="Proteomes" id="UP000234790"/>
    </source>
</evidence>
<keyword evidence="1" id="KW-0812">Transmembrane</keyword>
<protein>
    <recommendedName>
        <fullName evidence="4">Transmembrane protein</fullName>
    </recommendedName>
</protein>
<dbReference type="KEGG" id="smoo:SMONO_v1c04280"/>
<dbReference type="RefSeq" id="WP_101780734.1">
    <property type="nucleotide sequence ID" value="NZ_CP025543.1"/>
</dbReference>